<gene>
    <name evidence="2" type="ORF">ACH3VR_17455</name>
</gene>
<evidence type="ECO:0000313" key="2">
    <source>
        <dbReference type="EMBL" id="MFH8252156.1"/>
    </source>
</evidence>
<accession>A0ABW7QB96</accession>
<organism evidence="2 3">
    <name type="scientific">Microbacterium alkaliflavum</name>
    <dbReference type="NCBI Taxonomy" id="3248839"/>
    <lineage>
        <taxon>Bacteria</taxon>
        <taxon>Bacillati</taxon>
        <taxon>Actinomycetota</taxon>
        <taxon>Actinomycetes</taxon>
        <taxon>Micrococcales</taxon>
        <taxon>Microbacteriaceae</taxon>
        <taxon>Microbacterium</taxon>
    </lineage>
</organism>
<dbReference type="InterPro" id="IPR007345">
    <property type="entry name" value="Polysacch_pyruvyl_Trfase"/>
</dbReference>
<evidence type="ECO:0000313" key="3">
    <source>
        <dbReference type="Proteomes" id="UP001610861"/>
    </source>
</evidence>
<keyword evidence="2" id="KW-0328">Glycosyltransferase</keyword>
<proteinExistence type="predicted"/>
<protein>
    <submittedName>
        <fullName evidence="2">Polysaccharide pyruvyl transferase family protein</fullName>
        <ecNumber evidence="2">2.4.-.-</ecNumber>
    </submittedName>
</protein>
<keyword evidence="2" id="KW-0808">Transferase</keyword>
<dbReference type="Pfam" id="PF04230">
    <property type="entry name" value="PS_pyruv_trans"/>
    <property type="match status" value="1"/>
</dbReference>
<dbReference type="RefSeq" id="WP_397557589.1">
    <property type="nucleotide sequence ID" value="NZ_JBIQWL010000007.1"/>
</dbReference>
<comment type="caution">
    <text evidence="2">The sequence shown here is derived from an EMBL/GenBank/DDBJ whole genome shotgun (WGS) entry which is preliminary data.</text>
</comment>
<reference evidence="2 3" key="1">
    <citation type="submission" date="2024-09" db="EMBL/GenBank/DDBJ databases">
        <authorList>
            <person name="Pan X."/>
        </authorList>
    </citation>
    <scope>NUCLEOTIDE SEQUENCE [LARGE SCALE GENOMIC DNA]</scope>
    <source>
        <strain evidence="2 3">B2969</strain>
    </source>
</reference>
<sequence length="206" mass="22197">MGSILHLARDGDVVWGTGVNGKMLQSVYPRLDVRAVRGPRTAERLHRAGVEVPEVYGDPALLLPDLWTDEQLGIERRSGGTVLVPNLHDRSRFPQSAINPRGDVLTCVREIASARLVIASSLHGVIVADAYGVPAVLVASSTEPSFKYEDYYLGTGRPAPTPAATWRDAMDAVPSAPITAWSSGPLVKAFPADLWRPSSHAPLDSR</sequence>
<name>A0ABW7QB96_9MICO</name>
<dbReference type="GO" id="GO:0016757">
    <property type="term" value="F:glycosyltransferase activity"/>
    <property type="evidence" value="ECO:0007669"/>
    <property type="project" value="UniProtKB-KW"/>
</dbReference>
<dbReference type="EC" id="2.4.-.-" evidence="2"/>
<keyword evidence="3" id="KW-1185">Reference proteome</keyword>
<feature type="domain" description="Polysaccharide pyruvyl transferase" evidence="1">
    <location>
        <begin position="13"/>
        <end position="141"/>
    </location>
</feature>
<dbReference type="Proteomes" id="UP001610861">
    <property type="component" value="Unassembled WGS sequence"/>
</dbReference>
<evidence type="ECO:0000259" key="1">
    <source>
        <dbReference type="Pfam" id="PF04230"/>
    </source>
</evidence>
<dbReference type="EMBL" id="JBIQWL010000007">
    <property type="protein sequence ID" value="MFH8252156.1"/>
    <property type="molecule type" value="Genomic_DNA"/>
</dbReference>